<evidence type="ECO:0000313" key="1">
    <source>
        <dbReference type="EMBL" id="RMX60266.1"/>
    </source>
</evidence>
<comment type="caution">
    <text evidence="1">The sequence shown here is derived from an EMBL/GenBank/DDBJ whole genome shotgun (WGS) entry which is preliminary data.</text>
</comment>
<dbReference type="EMBL" id="RCHS01000204">
    <property type="protein sequence ID" value="RMX60266.1"/>
    <property type="molecule type" value="Genomic_DNA"/>
</dbReference>
<dbReference type="OrthoDB" id="5965516at2759"/>
<protein>
    <submittedName>
        <fullName evidence="1">Uncharacterized protein</fullName>
    </submittedName>
</protein>
<dbReference type="Proteomes" id="UP000275408">
    <property type="component" value="Unassembled WGS sequence"/>
</dbReference>
<keyword evidence="2" id="KW-1185">Reference proteome</keyword>
<sequence>MNEKLNLKSTQECSQFIAKFLRQISSTESQCLGLVVSIQLIHREQRNTIKKTGSSIPTVQHISKASLDHYTTTYLQALVNMKRVSLTLTDSVVKTYRNYVILYTLKDVLIDMLTCI</sequence>
<proteinExistence type="predicted"/>
<reference evidence="1 2" key="1">
    <citation type="journal article" date="2018" name="Sci. Rep.">
        <title>Comparative analysis of the Pocillopora damicornis genome highlights role of immune system in coral evolution.</title>
        <authorList>
            <person name="Cunning R."/>
            <person name="Bay R.A."/>
            <person name="Gillette P."/>
            <person name="Baker A.C."/>
            <person name="Traylor-Knowles N."/>
        </authorList>
    </citation>
    <scope>NUCLEOTIDE SEQUENCE [LARGE SCALE GENOMIC DNA]</scope>
    <source>
        <strain evidence="1">RSMAS</strain>
        <tissue evidence="1">Whole animal</tissue>
    </source>
</reference>
<evidence type="ECO:0000313" key="2">
    <source>
        <dbReference type="Proteomes" id="UP000275408"/>
    </source>
</evidence>
<name>A0A3M6V2U4_POCDA</name>
<accession>A0A3M6V2U4</accession>
<organism evidence="1 2">
    <name type="scientific">Pocillopora damicornis</name>
    <name type="common">Cauliflower coral</name>
    <name type="synonym">Millepora damicornis</name>
    <dbReference type="NCBI Taxonomy" id="46731"/>
    <lineage>
        <taxon>Eukaryota</taxon>
        <taxon>Metazoa</taxon>
        <taxon>Cnidaria</taxon>
        <taxon>Anthozoa</taxon>
        <taxon>Hexacorallia</taxon>
        <taxon>Scleractinia</taxon>
        <taxon>Astrocoeniina</taxon>
        <taxon>Pocilloporidae</taxon>
        <taxon>Pocillopora</taxon>
    </lineage>
</organism>
<gene>
    <name evidence="1" type="ORF">pdam_00009100</name>
</gene>
<dbReference type="AlphaFoldDB" id="A0A3M6V2U4"/>